<feature type="compositionally biased region" description="Basic and acidic residues" evidence="1">
    <location>
        <begin position="23"/>
        <end position="36"/>
    </location>
</feature>
<name>A0A4Y2UWU6_ARAVE</name>
<dbReference type="EMBL" id="BGPR01040581">
    <property type="protein sequence ID" value="GBO16721.1"/>
    <property type="molecule type" value="Genomic_DNA"/>
</dbReference>
<protein>
    <submittedName>
        <fullName evidence="2">Uncharacterized protein</fullName>
    </submittedName>
</protein>
<gene>
    <name evidence="2" type="ORF">AVEN_257465_1</name>
</gene>
<evidence type="ECO:0000256" key="1">
    <source>
        <dbReference type="SAM" id="MobiDB-lite"/>
    </source>
</evidence>
<accession>A0A4Y2UWU6</accession>
<sequence>NFLANSLKVRNPRLISEAWEIFDQGKKNESEADNNKTPEINGTPITNGTSSVFNGSSANSSVKRPGDIQNDTPAKRKKLDPSQSDKGMITMTL</sequence>
<comment type="caution">
    <text evidence="2">The sequence shown here is derived from an EMBL/GenBank/DDBJ whole genome shotgun (WGS) entry which is preliminary data.</text>
</comment>
<evidence type="ECO:0000313" key="2">
    <source>
        <dbReference type="EMBL" id="GBO16721.1"/>
    </source>
</evidence>
<dbReference type="Proteomes" id="UP000499080">
    <property type="component" value="Unassembled WGS sequence"/>
</dbReference>
<dbReference type="AlphaFoldDB" id="A0A4Y2UWU6"/>
<feature type="non-terminal residue" evidence="2">
    <location>
        <position position="1"/>
    </location>
</feature>
<proteinExistence type="predicted"/>
<organism evidence="2 3">
    <name type="scientific">Araneus ventricosus</name>
    <name type="common">Orbweaver spider</name>
    <name type="synonym">Epeira ventricosa</name>
    <dbReference type="NCBI Taxonomy" id="182803"/>
    <lineage>
        <taxon>Eukaryota</taxon>
        <taxon>Metazoa</taxon>
        <taxon>Ecdysozoa</taxon>
        <taxon>Arthropoda</taxon>
        <taxon>Chelicerata</taxon>
        <taxon>Arachnida</taxon>
        <taxon>Araneae</taxon>
        <taxon>Araneomorphae</taxon>
        <taxon>Entelegynae</taxon>
        <taxon>Araneoidea</taxon>
        <taxon>Araneidae</taxon>
        <taxon>Araneus</taxon>
    </lineage>
</organism>
<feature type="compositionally biased region" description="Polar residues" evidence="1">
    <location>
        <begin position="37"/>
        <end position="49"/>
    </location>
</feature>
<feature type="compositionally biased region" description="Low complexity" evidence="1">
    <location>
        <begin position="50"/>
        <end position="62"/>
    </location>
</feature>
<reference evidence="2 3" key="1">
    <citation type="journal article" date="2019" name="Sci. Rep.">
        <title>Orb-weaving spider Araneus ventricosus genome elucidates the spidroin gene catalogue.</title>
        <authorList>
            <person name="Kono N."/>
            <person name="Nakamura H."/>
            <person name="Ohtoshi R."/>
            <person name="Moran D.A.P."/>
            <person name="Shinohara A."/>
            <person name="Yoshida Y."/>
            <person name="Fujiwara M."/>
            <person name="Mori M."/>
            <person name="Tomita M."/>
            <person name="Arakawa K."/>
        </authorList>
    </citation>
    <scope>NUCLEOTIDE SEQUENCE [LARGE SCALE GENOMIC DNA]</scope>
</reference>
<keyword evidence="3" id="KW-1185">Reference proteome</keyword>
<feature type="region of interest" description="Disordered" evidence="1">
    <location>
        <begin position="23"/>
        <end position="93"/>
    </location>
</feature>
<evidence type="ECO:0000313" key="3">
    <source>
        <dbReference type="Proteomes" id="UP000499080"/>
    </source>
</evidence>
<feature type="compositionally biased region" description="Polar residues" evidence="1">
    <location>
        <begin position="81"/>
        <end position="93"/>
    </location>
</feature>